<dbReference type="Gene3D" id="3.90.550.10">
    <property type="entry name" value="Spore Coat Polysaccharide Biosynthesis Protein SpsA, Chain A"/>
    <property type="match status" value="1"/>
</dbReference>
<proteinExistence type="predicted"/>
<feature type="domain" description="Glycosyltransferase 2-like" evidence="1">
    <location>
        <begin position="270"/>
        <end position="385"/>
    </location>
</feature>
<gene>
    <name evidence="2" type="ORF">ACFSUD_19315</name>
</gene>
<dbReference type="SUPFAM" id="SSF53448">
    <property type="entry name" value="Nucleotide-diphospho-sugar transferases"/>
    <property type="match status" value="1"/>
</dbReference>
<keyword evidence="3" id="KW-1185">Reference proteome</keyword>
<dbReference type="InterPro" id="IPR050834">
    <property type="entry name" value="Glycosyltransf_2"/>
</dbReference>
<name>A0ABW5U814_9RHOB</name>
<protein>
    <submittedName>
        <fullName evidence="2">Glycosyltransferase family 2 protein</fullName>
    </submittedName>
</protein>
<dbReference type="InterPro" id="IPR029044">
    <property type="entry name" value="Nucleotide-diphossugar_trans"/>
</dbReference>
<organism evidence="2 3">
    <name type="scientific">Sulfitobacter aestuarii</name>
    <dbReference type="NCBI Taxonomy" id="2161676"/>
    <lineage>
        <taxon>Bacteria</taxon>
        <taxon>Pseudomonadati</taxon>
        <taxon>Pseudomonadota</taxon>
        <taxon>Alphaproteobacteria</taxon>
        <taxon>Rhodobacterales</taxon>
        <taxon>Roseobacteraceae</taxon>
        <taxon>Sulfitobacter</taxon>
    </lineage>
</organism>
<accession>A0ABW5U814</accession>
<dbReference type="InterPro" id="IPR001173">
    <property type="entry name" value="Glyco_trans_2-like"/>
</dbReference>
<dbReference type="Pfam" id="PF00535">
    <property type="entry name" value="Glycos_transf_2"/>
    <property type="match status" value="1"/>
</dbReference>
<dbReference type="EMBL" id="JBHUMP010000046">
    <property type="protein sequence ID" value="MFD2741710.1"/>
    <property type="molecule type" value="Genomic_DNA"/>
</dbReference>
<dbReference type="RefSeq" id="WP_386376137.1">
    <property type="nucleotide sequence ID" value="NZ_JBHUMP010000046.1"/>
</dbReference>
<dbReference type="Proteomes" id="UP001597474">
    <property type="component" value="Unassembled WGS sequence"/>
</dbReference>
<sequence length="632" mass="70357">MLSPEDTLLLQRSGLFDADWYLDRYPDVLHCGTDPLRHYLRVGVTLLRDPGPRFSGRHYLLRYPDVAQAGLHPLLHYLHSGQAEGRLPYPMAVKPSRCTAAARLSHYRSLLETGGLSATPLAALEAAAENETDPGSAAGACEILAFWALYHNEFELALQWLTRLTARGGRDEIPGRLAPVYLVALEAVGKADQAWRLYQDLPESRDLHLAATRCAPTPGARLDCLNQALALAGAGPLRQIPGPGPLLDRLRGPDADPGRGSIGEEGPLVSVLMAAHNAADTILTALDGLCCQNWQNLEILVIDDASRDATAMRVRAAMRRDSRIRLIALERNRGAYAARNIGLQEAQGDFITLHDADDWSHPDRILVQMRFLLRERGFAGCMTQQTRVHEDLRVSRWSGSGNLVFENLSSLMLPRTLLQDCLGRWDEVRVSADSELLRRVRCLFGAQAVPLLDKGPLTLTRDHACNATVDDATGMGWFYYGARREYYEAQIAHHRRARSLCYSADRPRPFAIPKALDPTTAPAQMQRYDRIYVGLLQAMDPGTRTLLRWLDEDRVLGRRCGLVPLYTADLPPGGGLAIHPRLRERIDGAAVSVLCYGERADCVDFRRLPGQAIEETPRYLPQIWRNGERILM</sequence>
<dbReference type="PANTHER" id="PTHR43685:SF2">
    <property type="entry name" value="GLYCOSYLTRANSFERASE 2-LIKE DOMAIN-CONTAINING PROTEIN"/>
    <property type="match status" value="1"/>
</dbReference>
<dbReference type="CDD" id="cd00761">
    <property type="entry name" value="Glyco_tranf_GTA_type"/>
    <property type="match status" value="1"/>
</dbReference>
<evidence type="ECO:0000259" key="1">
    <source>
        <dbReference type="Pfam" id="PF00535"/>
    </source>
</evidence>
<evidence type="ECO:0000313" key="3">
    <source>
        <dbReference type="Proteomes" id="UP001597474"/>
    </source>
</evidence>
<dbReference type="PANTHER" id="PTHR43685">
    <property type="entry name" value="GLYCOSYLTRANSFERASE"/>
    <property type="match status" value="1"/>
</dbReference>
<comment type="caution">
    <text evidence="2">The sequence shown here is derived from an EMBL/GenBank/DDBJ whole genome shotgun (WGS) entry which is preliminary data.</text>
</comment>
<reference evidence="3" key="1">
    <citation type="journal article" date="2019" name="Int. J. Syst. Evol. Microbiol.">
        <title>The Global Catalogue of Microorganisms (GCM) 10K type strain sequencing project: providing services to taxonomists for standard genome sequencing and annotation.</title>
        <authorList>
            <consortium name="The Broad Institute Genomics Platform"/>
            <consortium name="The Broad Institute Genome Sequencing Center for Infectious Disease"/>
            <person name="Wu L."/>
            <person name="Ma J."/>
        </authorList>
    </citation>
    <scope>NUCLEOTIDE SEQUENCE [LARGE SCALE GENOMIC DNA]</scope>
    <source>
        <strain evidence="3">TISTR 2562</strain>
    </source>
</reference>
<evidence type="ECO:0000313" key="2">
    <source>
        <dbReference type="EMBL" id="MFD2741710.1"/>
    </source>
</evidence>